<dbReference type="Proteomes" id="UP001229346">
    <property type="component" value="Unassembled WGS sequence"/>
</dbReference>
<accession>A0ABT9U341</accession>
<gene>
    <name evidence="1" type="ORF">J2T15_003495</name>
</gene>
<protein>
    <recommendedName>
        <fullName evidence="3">WYL domain-containing protein</fullName>
    </recommendedName>
</protein>
<keyword evidence="2" id="KW-1185">Reference proteome</keyword>
<evidence type="ECO:0008006" key="3">
    <source>
        <dbReference type="Google" id="ProtNLM"/>
    </source>
</evidence>
<dbReference type="EMBL" id="JAUSSU010000006">
    <property type="protein sequence ID" value="MDQ0114052.1"/>
    <property type="molecule type" value="Genomic_DNA"/>
</dbReference>
<proteinExistence type="predicted"/>
<name>A0ABT9U341_PAEHA</name>
<reference evidence="1 2" key="1">
    <citation type="submission" date="2023-07" db="EMBL/GenBank/DDBJ databases">
        <title>Sorghum-associated microbial communities from plants grown in Nebraska, USA.</title>
        <authorList>
            <person name="Schachtman D."/>
        </authorList>
    </citation>
    <scope>NUCLEOTIDE SEQUENCE [LARGE SCALE GENOMIC DNA]</scope>
    <source>
        <strain evidence="1 2">CC482</strain>
    </source>
</reference>
<sequence>MNEAIAFHEDLDLKSLRDWPDMEITDTVKTVLVVCLTATGVRKLEPNGRLYPFIVLHEDGGGTLRVSIPVRQLAFYVDMIWGVSYDAKIIEPEEAVYMMEQNIAMMEQQYFTNRPGG</sequence>
<comment type="caution">
    <text evidence="1">The sequence shown here is derived from an EMBL/GenBank/DDBJ whole genome shotgun (WGS) entry which is preliminary data.</text>
</comment>
<evidence type="ECO:0000313" key="2">
    <source>
        <dbReference type="Proteomes" id="UP001229346"/>
    </source>
</evidence>
<organism evidence="1 2">
    <name type="scientific">Paenibacillus harenae</name>
    <dbReference type="NCBI Taxonomy" id="306543"/>
    <lineage>
        <taxon>Bacteria</taxon>
        <taxon>Bacillati</taxon>
        <taxon>Bacillota</taxon>
        <taxon>Bacilli</taxon>
        <taxon>Bacillales</taxon>
        <taxon>Paenibacillaceae</taxon>
        <taxon>Paenibacillus</taxon>
    </lineage>
</organism>
<evidence type="ECO:0000313" key="1">
    <source>
        <dbReference type="EMBL" id="MDQ0114052.1"/>
    </source>
</evidence>